<dbReference type="Gene3D" id="1.20.20.20">
    <property type="entry name" value="Haemophore, haem-binding domain"/>
    <property type="match status" value="1"/>
</dbReference>
<evidence type="ECO:0000313" key="1">
    <source>
        <dbReference type="EMBL" id="MEY8014099.1"/>
    </source>
</evidence>
<organism evidence="1 2">
    <name type="scientific">Mycobacterium servetii</name>
    <dbReference type="NCBI Taxonomy" id="3237418"/>
    <lineage>
        <taxon>Bacteria</taxon>
        <taxon>Bacillati</taxon>
        <taxon>Actinomycetota</taxon>
        <taxon>Actinomycetes</taxon>
        <taxon>Mycobacteriales</taxon>
        <taxon>Mycobacteriaceae</taxon>
        <taxon>Mycobacterium</taxon>
    </lineage>
</organism>
<gene>
    <name evidence="1" type="ORF">AB8998_03025</name>
</gene>
<sequence>MTVITTAGGRRGGATRVVGAGLLGAIASMVIALPAATAAPECDQTVGNSINSYLERHPDLHQQLIAKSEAEGDGGNVITYLERHPDVRQHLIDLSQQCVP</sequence>
<dbReference type="RefSeq" id="WP_369736757.1">
    <property type="nucleotide sequence ID" value="NZ_JBGEDP010000001.1"/>
</dbReference>
<reference evidence="1 2" key="1">
    <citation type="submission" date="2024-08" db="EMBL/GenBank/DDBJ databases">
        <title>Mycobacterium servetensis sp. nov., a novel rapid-growing mycobacterial species recovered from a human patient in Zaragoza, Spain.</title>
        <authorList>
            <person name="Tristancho-Baro A.I."/>
            <person name="Buenestado-Serrano S."/>
            <person name="Garcia De Viedma D."/>
            <person name="Milagro-Beamonte A."/>
            <person name="Burillo N."/>
            <person name="Sanz S."/>
            <person name="Lopez-Calleja A.I."/>
            <person name="Penas-Utrilla D."/>
            <person name="Guardingo M."/>
            <person name="Garcia M.J."/>
            <person name="Vinuelas-Bayon J."/>
        </authorList>
    </citation>
    <scope>NUCLEOTIDE SEQUENCE [LARGE SCALE GENOMIC DNA]</scope>
    <source>
        <strain evidence="2">HUMS_12744610</strain>
    </source>
</reference>
<evidence type="ECO:0008006" key="3">
    <source>
        <dbReference type="Google" id="ProtNLM"/>
    </source>
</evidence>
<proteinExistence type="predicted"/>
<comment type="caution">
    <text evidence="1">The sequence shown here is derived from an EMBL/GenBank/DDBJ whole genome shotgun (WGS) entry which is preliminary data.</text>
</comment>
<dbReference type="Proteomes" id="UP001564760">
    <property type="component" value="Unassembled WGS sequence"/>
</dbReference>
<dbReference type="InterPro" id="IPR038378">
    <property type="entry name" value="MHB_sf"/>
</dbReference>
<keyword evidence="2" id="KW-1185">Reference proteome</keyword>
<evidence type="ECO:0000313" key="2">
    <source>
        <dbReference type="Proteomes" id="UP001564760"/>
    </source>
</evidence>
<accession>A0ABV4BUY4</accession>
<dbReference type="EMBL" id="JBGEDP010000001">
    <property type="protein sequence ID" value="MEY8014099.1"/>
    <property type="molecule type" value="Genomic_DNA"/>
</dbReference>
<protein>
    <recommendedName>
        <fullName evidence="3">Haemophore haem-binding domain-containing protein</fullName>
    </recommendedName>
</protein>
<name>A0ABV4BUY4_9MYCO</name>